<dbReference type="InterPro" id="IPR016166">
    <property type="entry name" value="FAD-bd_PCMH"/>
</dbReference>
<dbReference type="AlphaFoldDB" id="A0A4S8MRC5"/>
<protein>
    <submittedName>
        <fullName evidence="7">FAD-binding domain-containing protein</fullName>
    </submittedName>
</protein>
<dbReference type="PANTHER" id="PTHR42973:SF39">
    <property type="entry name" value="FAD-BINDING PCMH-TYPE DOMAIN-CONTAINING PROTEIN"/>
    <property type="match status" value="1"/>
</dbReference>
<dbReference type="Proteomes" id="UP000297245">
    <property type="component" value="Unassembled WGS sequence"/>
</dbReference>
<dbReference type="PANTHER" id="PTHR42973">
    <property type="entry name" value="BINDING OXIDOREDUCTASE, PUTATIVE (AFU_ORTHOLOGUE AFUA_1G17690)-RELATED"/>
    <property type="match status" value="1"/>
</dbReference>
<evidence type="ECO:0000256" key="4">
    <source>
        <dbReference type="ARBA" id="ARBA00022827"/>
    </source>
</evidence>
<dbReference type="InterPro" id="IPR050416">
    <property type="entry name" value="FAD-linked_Oxidoreductase"/>
</dbReference>
<feature type="domain" description="FAD-binding PCMH-type" evidence="6">
    <location>
        <begin position="35"/>
        <end position="207"/>
    </location>
</feature>
<dbReference type="InterPro" id="IPR012951">
    <property type="entry name" value="BBE"/>
</dbReference>
<evidence type="ECO:0000256" key="5">
    <source>
        <dbReference type="ARBA" id="ARBA00023002"/>
    </source>
</evidence>
<keyword evidence="5" id="KW-0560">Oxidoreductase</keyword>
<evidence type="ECO:0000259" key="6">
    <source>
        <dbReference type="PROSITE" id="PS51387"/>
    </source>
</evidence>
<evidence type="ECO:0000313" key="8">
    <source>
        <dbReference type="Proteomes" id="UP000297245"/>
    </source>
</evidence>
<organism evidence="7 8">
    <name type="scientific">Dendrothele bispora (strain CBS 962.96)</name>
    <dbReference type="NCBI Taxonomy" id="1314807"/>
    <lineage>
        <taxon>Eukaryota</taxon>
        <taxon>Fungi</taxon>
        <taxon>Dikarya</taxon>
        <taxon>Basidiomycota</taxon>
        <taxon>Agaricomycotina</taxon>
        <taxon>Agaricomycetes</taxon>
        <taxon>Agaricomycetidae</taxon>
        <taxon>Agaricales</taxon>
        <taxon>Agaricales incertae sedis</taxon>
        <taxon>Dendrothele</taxon>
    </lineage>
</organism>
<dbReference type="GO" id="GO:0071949">
    <property type="term" value="F:FAD binding"/>
    <property type="evidence" value="ECO:0007669"/>
    <property type="project" value="InterPro"/>
</dbReference>
<reference evidence="7 8" key="1">
    <citation type="journal article" date="2019" name="Nat. Ecol. Evol.">
        <title>Megaphylogeny resolves global patterns of mushroom evolution.</title>
        <authorList>
            <person name="Varga T."/>
            <person name="Krizsan K."/>
            <person name="Foldi C."/>
            <person name="Dima B."/>
            <person name="Sanchez-Garcia M."/>
            <person name="Sanchez-Ramirez S."/>
            <person name="Szollosi G.J."/>
            <person name="Szarkandi J.G."/>
            <person name="Papp V."/>
            <person name="Albert L."/>
            <person name="Andreopoulos W."/>
            <person name="Angelini C."/>
            <person name="Antonin V."/>
            <person name="Barry K.W."/>
            <person name="Bougher N.L."/>
            <person name="Buchanan P."/>
            <person name="Buyck B."/>
            <person name="Bense V."/>
            <person name="Catcheside P."/>
            <person name="Chovatia M."/>
            <person name="Cooper J."/>
            <person name="Damon W."/>
            <person name="Desjardin D."/>
            <person name="Finy P."/>
            <person name="Geml J."/>
            <person name="Haridas S."/>
            <person name="Hughes K."/>
            <person name="Justo A."/>
            <person name="Karasinski D."/>
            <person name="Kautmanova I."/>
            <person name="Kiss B."/>
            <person name="Kocsube S."/>
            <person name="Kotiranta H."/>
            <person name="LaButti K.M."/>
            <person name="Lechner B.E."/>
            <person name="Liimatainen K."/>
            <person name="Lipzen A."/>
            <person name="Lukacs Z."/>
            <person name="Mihaltcheva S."/>
            <person name="Morgado L.N."/>
            <person name="Niskanen T."/>
            <person name="Noordeloos M.E."/>
            <person name="Ohm R.A."/>
            <person name="Ortiz-Santana B."/>
            <person name="Ovrebo C."/>
            <person name="Racz N."/>
            <person name="Riley R."/>
            <person name="Savchenko A."/>
            <person name="Shiryaev A."/>
            <person name="Soop K."/>
            <person name="Spirin V."/>
            <person name="Szebenyi C."/>
            <person name="Tomsovsky M."/>
            <person name="Tulloss R.E."/>
            <person name="Uehling J."/>
            <person name="Grigoriev I.V."/>
            <person name="Vagvolgyi C."/>
            <person name="Papp T."/>
            <person name="Martin F.M."/>
            <person name="Miettinen O."/>
            <person name="Hibbett D.S."/>
            <person name="Nagy L.G."/>
        </authorList>
    </citation>
    <scope>NUCLEOTIDE SEQUENCE [LARGE SCALE GENOMIC DNA]</scope>
    <source>
        <strain evidence="7 8">CBS 962.96</strain>
    </source>
</reference>
<dbReference type="PROSITE" id="PS51387">
    <property type="entry name" value="FAD_PCMH"/>
    <property type="match status" value="1"/>
</dbReference>
<accession>A0A4S8MRC5</accession>
<proteinExistence type="inferred from homology"/>
<dbReference type="InterPro" id="IPR006094">
    <property type="entry name" value="Oxid_FAD_bind_N"/>
</dbReference>
<dbReference type="InterPro" id="IPR036318">
    <property type="entry name" value="FAD-bd_PCMH-like_sf"/>
</dbReference>
<dbReference type="InterPro" id="IPR016169">
    <property type="entry name" value="FAD-bd_PCMH_sub2"/>
</dbReference>
<dbReference type="Pfam" id="PF08031">
    <property type="entry name" value="BBE"/>
    <property type="match status" value="1"/>
</dbReference>
<keyword evidence="4" id="KW-0274">FAD</keyword>
<keyword evidence="3" id="KW-0285">Flavoprotein</keyword>
<keyword evidence="8" id="KW-1185">Reference proteome</keyword>
<evidence type="ECO:0000313" key="7">
    <source>
        <dbReference type="EMBL" id="THV05381.1"/>
    </source>
</evidence>
<dbReference type="EMBL" id="ML179049">
    <property type="protein sequence ID" value="THV05381.1"/>
    <property type="molecule type" value="Genomic_DNA"/>
</dbReference>
<evidence type="ECO:0000256" key="2">
    <source>
        <dbReference type="ARBA" id="ARBA00005466"/>
    </source>
</evidence>
<gene>
    <name evidence="7" type="ORF">K435DRAFT_647297</name>
</gene>
<dbReference type="OrthoDB" id="415825at2759"/>
<dbReference type="Gene3D" id="3.30.465.10">
    <property type="match status" value="1"/>
</dbReference>
<dbReference type="Pfam" id="PF01565">
    <property type="entry name" value="FAD_binding_4"/>
    <property type="match status" value="1"/>
</dbReference>
<evidence type="ECO:0000256" key="1">
    <source>
        <dbReference type="ARBA" id="ARBA00001974"/>
    </source>
</evidence>
<comment type="similarity">
    <text evidence="2">Belongs to the oxygen-dependent FAD-linked oxidoreductase family.</text>
</comment>
<dbReference type="GO" id="GO:0016491">
    <property type="term" value="F:oxidoreductase activity"/>
    <property type="evidence" value="ECO:0007669"/>
    <property type="project" value="UniProtKB-KW"/>
</dbReference>
<dbReference type="InterPro" id="IPR016167">
    <property type="entry name" value="FAD-bd_PCMH_sub1"/>
</dbReference>
<evidence type="ECO:0000256" key="3">
    <source>
        <dbReference type="ARBA" id="ARBA00022630"/>
    </source>
</evidence>
<dbReference type="Gene3D" id="3.30.43.10">
    <property type="entry name" value="Uridine Diphospho-n-acetylenolpyruvylglucosamine Reductase, domain 2"/>
    <property type="match status" value="1"/>
</dbReference>
<dbReference type="SUPFAM" id="SSF56176">
    <property type="entry name" value="FAD-binding/transporter-associated domain-like"/>
    <property type="match status" value="1"/>
</dbReference>
<dbReference type="Gene3D" id="3.40.462.20">
    <property type="match status" value="1"/>
</dbReference>
<sequence>MAQQALPPFPEQFQGDFVTPKDPDYAKAISRWAKTAERNAAIVAFVKSSSDVTLALEYARKAQLPIAICGGGHSPAGASSIEEGLVIDLSRYINYSKVDPDKKLAYVGGGALWEAVDRTAIEHGLATVGGTVNHVRAHMLTIGGGYGWLSGMHGMAVDNLIQATVVTADGSTLTANEDENSDLFWAIRGGGSNFGVCTEFVFKLHPQRRTVYAGSIIYPFSALKDVVQTTESWRKNIPSMGGMIQFFTMGPDGQPALAITLFYNGSEAEGRSIFKDFFNLGPIADFTAEIPFEELNALQNDRTQHGSCIYQKGVAQSSLDYPSLKQAFDKVIELSSGNDDFGVVLVFEYFNLDQINSVSPSKTAFRRDPTNTILINFVWKENTPANLQRARAGAKELADIIGNPQAQLGVTKSQIQGYTNYGMSGMIEAVTDKAQLVFGQNYPRLQQIKKKYDPTLIFCKWFPIKPAP</sequence>
<name>A0A4S8MRC5_DENBC</name>
<comment type="cofactor">
    <cofactor evidence="1">
        <name>FAD</name>
        <dbReference type="ChEBI" id="CHEBI:57692"/>
    </cofactor>
</comment>